<dbReference type="Pfam" id="PF05050">
    <property type="entry name" value="Methyltransf_21"/>
    <property type="match status" value="1"/>
</dbReference>
<organism evidence="2 3">
    <name type="scientific">Paracoccus sediminis</name>
    <dbReference type="NCBI Taxonomy" id="1214787"/>
    <lineage>
        <taxon>Bacteria</taxon>
        <taxon>Pseudomonadati</taxon>
        <taxon>Pseudomonadota</taxon>
        <taxon>Alphaproteobacteria</taxon>
        <taxon>Rhodobacterales</taxon>
        <taxon>Paracoccaceae</taxon>
        <taxon>Paracoccus</taxon>
    </lineage>
</organism>
<dbReference type="PANTHER" id="PTHR34203:SF15">
    <property type="entry name" value="SLL1173 PROTEIN"/>
    <property type="match status" value="1"/>
</dbReference>
<dbReference type="PANTHER" id="PTHR34203">
    <property type="entry name" value="METHYLTRANSFERASE, FKBM FAMILY PROTEIN"/>
    <property type="match status" value="1"/>
</dbReference>
<feature type="domain" description="Methyltransferase FkbM" evidence="1">
    <location>
        <begin position="54"/>
        <end position="192"/>
    </location>
</feature>
<dbReference type="GO" id="GO:0032259">
    <property type="term" value="P:methylation"/>
    <property type="evidence" value="ECO:0007669"/>
    <property type="project" value="UniProtKB-KW"/>
</dbReference>
<dbReference type="InterPro" id="IPR029063">
    <property type="entry name" value="SAM-dependent_MTases_sf"/>
</dbReference>
<dbReference type="InterPro" id="IPR006342">
    <property type="entry name" value="FkbM_mtfrase"/>
</dbReference>
<dbReference type="AlphaFoldDB" id="A0A238Y5J0"/>
<evidence type="ECO:0000313" key="2">
    <source>
        <dbReference type="EMBL" id="SNR66475.1"/>
    </source>
</evidence>
<evidence type="ECO:0000259" key="1">
    <source>
        <dbReference type="Pfam" id="PF05050"/>
    </source>
</evidence>
<dbReference type="RefSeq" id="WP_089389102.1">
    <property type="nucleotide sequence ID" value="NZ_FZNM01000015.1"/>
</dbReference>
<dbReference type="GO" id="GO:0008168">
    <property type="term" value="F:methyltransferase activity"/>
    <property type="evidence" value="ECO:0007669"/>
    <property type="project" value="UniProtKB-KW"/>
</dbReference>
<dbReference type="Gene3D" id="3.40.50.150">
    <property type="entry name" value="Vaccinia Virus protein VP39"/>
    <property type="match status" value="1"/>
</dbReference>
<protein>
    <submittedName>
        <fullName evidence="2">Methyltransferase, FkbM family</fullName>
    </submittedName>
</protein>
<keyword evidence="2" id="KW-0808">Transferase</keyword>
<name>A0A238Y5J0_9RHOB</name>
<dbReference type="Proteomes" id="UP000198409">
    <property type="component" value="Unassembled WGS sequence"/>
</dbReference>
<dbReference type="EMBL" id="FZNM01000015">
    <property type="protein sequence ID" value="SNR66475.1"/>
    <property type="molecule type" value="Genomic_DNA"/>
</dbReference>
<dbReference type="SUPFAM" id="SSF53335">
    <property type="entry name" value="S-adenosyl-L-methionine-dependent methyltransferases"/>
    <property type="match status" value="1"/>
</dbReference>
<proteinExistence type="predicted"/>
<sequence length="219" mass="23670">MDFLLRYGGRKATLTGLAPDDLITSVIGQTGTFYEMELLAEIFHRAMPGWVFLDAGAHVGNHSVFFGAILGLEGHSVEQNPDTFAILQGNLAANGLEHRVRAINAAVGRRAGRAATVRNDSGANSGMDRIELTPDGPLPVITVDSLNLPRLDLLKIDVEGFEVECLAGARDTLARCNPLIVAEAIGTPDFDAQCAFLAPFGYAPVRRFNVTPTYLYEKR</sequence>
<reference evidence="3" key="1">
    <citation type="submission" date="2017-06" db="EMBL/GenBank/DDBJ databases">
        <authorList>
            <person name="Varghese N."/>
            <person name="Submissions S."/>
        </authorList>
    </citation>
    <scope>NUCLEOTIDE SEQUENCE [LARGE SCALE GENOMIC DNA]</scope>
    <source>
        <strain evidence="3">DSM 26170</strain>
    </source>
</reference>
<gene>
    <name evidence="2" type="ORF">SAMN06265378_11513</name>
</gene>
<dbReference type="NCBIfam" id="TIGR01444">
    <property type="entry name" value="fkbM_fam"/>
    <property type="match status" value="1"/>
</dbReference>
<accession>A0A238Y5J0</accession>
<keyword evidence="2" id="KW-0489">Methyltransferase</keyword>
<evidence type="ECO:0000313" key="3">
    <source>
        <dbReference type="Proteomes" id="UP000198409"/>
    </source>
</evidence>
<dbReference type="InterPro" id="IPR052514">
    <property type="entry name" value="SAM-dependent_MTase"/>
</dbReference>